<protein>
    <submittedName>
        <fullName evidence="1">Uncharacterized protein</fullName>
    </submittedName>
</protein>
<name>A0AC61NAY6_9FIRM</name>
<keyword evidence="2" id="KW-1185">Reference proteome</keyword>
<dbReference type="Proteomes" id="UP000682782">
    <property type="component" value="Chromosome"/>
</dbReference>
<organism evidence="1 2">
    <name type="scientific">Aristaeella hokkaidonensis</name>
    <dbReference type="NCBI Taxonomy" id="3046382"/>
    <lineage>
        <taxon>Bacteria</taxon>
        <taxon>Bacillati</taxon>
        <taxon>Bacillota</taxon>
        <taxon>Clostridia</taxon>
        <taxon>Eubacteriales</taxon>
        <taxon>Aristaeellaceae</taxon>
        <taxon>Aristaeella</taxon>
    </lineage>
</organism>
<sequence>MKEKRIILFAVIAVIIATLLYVVFAYTEHDHDHDHNHEPGRIDIEQAITDEEHGYVTECSFTYELPHEGDHEIDIIVTEKTRIIVESMESDNPCMMTLAKDGNNIWTEQMVEGKEMGPGIGEGEYKLLMEYSQGKGKGKVVIDDGEEHEHEEHDHDHDHEDHEHDHE</sequence>
<gene>
    <name evidence="1" type="ORF">JYE49_03020</name>
</gene>
<dbReference type="EMBL" id="CP068393">
    <property type="protein sequence ID" value="QUC67691.1"/>
    <property type="molecule type" value="Genomic_DNA"/>
</dbReference>
<accession>A0AC61NAY6</accession>
<evidence type="ECO:0000313" key="1">
    <source>
        <dbReference type="EMBL" id="QUC67691.1"/>
    </source>
</evidence>
<evidence type="ECO:0000313" key="2">
    <source>
        <dbReference type="Proteomes" id="UP000682782"/>
    </source>
</evidence>
<proteinExistence type="predicted"/>
<reference evidence="1" key="1">
    <citation type="submission" date="2021-01" db="EMBL/GenBank/DDBJ databases">
        <title>Complete genome sequence of Clostridiales bacterium R-7.</title>
        <authorList>
            <person name="Mahoney-Kurpe S.C."/>
            <person name="Palevich N."/>
            <person name="Koike S."/>
            <person name="Moon C.D."/>
            <person name="Attwood G.T."/>
        </authorList>
    </citation>
    <scope>NUCLEOTIDE SEQUENCE</scope>
    <source>
        <strain evidence="1">R-7</strain>
    </source>
</reference>